<evidence type="ECO:0000256" key="4">
    <source>
        <dbReference type="SAM" id="Phobius"/>
    </source>
</evidence>
<comment type="similarity">
    <text evidence="1">Belongs to the aspartyl/asparaginyl beta-hydroxylase family.</text>
</comment>
<feature type="domain" description="Aspartyl/asparaginy/proline hydroxylase" evidence="5">
    <location>
        <begin position="76"/>
        <end position="229"/>
    </location>
</feature>
<evidence type="ECO:0000313" key="7">
    <source>
        <dbReference type="Proteomes" id="UP000305095"/>
    </source>
</evidence>
<keyword evidence="2" id="KW-0223">Dioxygenase</keyword>
<evidence type="ECO:0000256" key="2">
    <source>
        <dbReference type="ARBA" id="ARBA00022964"/>
    </source>
</evidence>
<dbReference type="InterPro" id="IPR051821">
    <property type="entry name" value="Asp/Asn_beta-hydroxylase"/>
</dbReference>
<dbReference type="InterPro" id="IPR027443">
    <property type="entry name" value="IPNS-like_sf"/>
</dbReference>
<dbReference type="Proteomes" id="UP000305095">
    <property type="component" value="Unassembled WGS sequence"/>
</dbReference>
<sequence length="309" mass="35365">MLRQLFAPQLVILYVLVASTLYVHFRGKQRLRFARQLGDHSTYLAPYNVLMYAGSAVPNTPVIPVEQFPELKKLSDNWETIRDEATRLFDEGFIRAAAKNNDWGFYSFFKSGWKRFYLKWYDDFLPSARTLCPKTVELLNSIPNVHGAMFAMLPPGGKLGAHRDPFAGSLRYHLGLVTPNSNQCRILVDGVECVWRDGEAFMFDETFIHSAENKTDVNRIILFCDVERPMKYGFMTAMNRWVSHNIVKASATQNVDGEHVGALNKVFGKLYEIHLASRKVKEWNRNVYYTLKYSATALILGLIVISALH</sequence>
<accession>A0A4U6S421</accession>
<evidence type="ECO:0000313" key="6">
    <source>
        <dbReference type="EMBL" id="TKV79416.1"/>
    </source>
</evidence>
<dbReference type="PANTHER" id="PTHR46332">
    <property type="entry name" value="ASPARTATE BETA-HYDROXYLASE DOMAIN-CONTAINING PROTEIN 2"/>
    <property type="match status" value="1"/>
</dbReference>
<organism evidence="6 7">
    <name type="scientific">Bradyrhizobium elkanii</name>
    <dbReference type="NCBI Taxonomy" id="29448"/>
    <lineage>
        <taxon>Bacteria</taxon>
        <taxon>Pseudomonadati</taxon>
        <taxon>Pseudomonadota</taxon>
        <taxon>Alphaproteobacteria</taxon>
        <taxon>Hyphomicrobiales</taxon>
        <taxon>Nitrobacteraceae</taxon>
        <taxon>Bradyrhizobium</taxon>
    </lineage>
</organism>
<evidence type="ECO:0000259" key="5">
    <source>
        <dbReference type="Pfam" id="PF05118"/>
    </source>
</evidence>
<keyword evidence="4" id="KW-1133">Transmembrane helix</keyword>
<evidence type="ECO:0000256" key="3">
    <source>
        <dbReference type="ARBA" id="ARBA00023002"/>
    </source>
</evidence>
<keyword evidence="4" id="KW-0472">Membrane</keyword>
<feature type="transmembrane region" description="Helical" evidence="4">
    <location>
        <begin position="6"/>
        <end position="25"/>
    </location>
</feature>
<evidence type="ECO:0000256" key="1">
    <source>
        <dbReference type="ARBA" id="ARBA00007730"/>
    </source>
</evidence>
<protein>
    <submittedName>
        <fullName evidence="6">Aspartyl/asparaginyl beta-hydroxylase domain-containing protein</fullName>
    </submittedName>
</protein>
<dbReference type="SUPFAM" id="SSF51197">
    <property type="entry name" value="Clavaminate synthase-like"/>
    <property type="match status" value="1"/>
</dbReference>
<reference evidence="6 7" key="1">
    <citation type="submission" date="2019-05" db="EMBL/GenBank/DDBJ databases">
        <title>Draft Genome of Bradyrhizobium elkanii strain SEMIA 938, Used in Commercial Inoculants for Lupinus spp. in Brazil.</title>
        <authorList>
            <person name="Hungria M."/>
            <person name="Delamuta J.R.M."/>
            <person name="Ribeiro R.A."/>
            <person name="Nogueira M.A."/>
        </authorList>
    </citation>
    <scope>NUCLEOTIDE SEQUENCE [LARGE SCALE GENOMIC DNA]</scope>
    <source>
        <strain evidence="6 7">Semia 938</strain>
    </source>
</reference>
<proteinExistence type="inferred from homology"/>
<dbReference type="Gene3D" id="2.60.120.330">
    <property type="entry name" value="B-lactam Antibiotic, Isopenicillin N Synthase, Chain"/>
    <property type="match status" value="1"/>
</dbReference>
<feature type="transmembrane region" description="Helical" evidence="4">
    <location>
        <begin position="287"/>
        <end position="308"/>
    </location>
</feature>
<name>A0A4U6S421_BRAEL</name>
<dbReference type="RefSeq" id="WP_137480221.1">
    <property type="nucleotide sequence ID" value="NZ_SZZP01000013.1"/>
</dbReference>
<dbReference type="InterPro" id="IPR007803">
    <property type="entry name" value="Asp/Arg/Pro-Hydrxlase"/>
</dbReference>
<dbReference type="EMBL" id="SZZP01000013">
    <property type="protein sequence ID" value="TKV79416.1"/>
    <property type="molecule type" value="Genomic_DNA"/>
</dbReference>
<keyword evidence="3" id="KW-0560">Oxidoreductase</keyword>
<comment type="caution">
    <text evidence="6">The sequence shown here is derived from an EMBL/GenBank/DDBJ whole genome shotgun (WGS) entry which is preliminary data.</text>
</comment>
<keyword evidence="4" id="KW-0812">Transmembrane</keyword>
<dbReference type="PANTHER" id="PTHR46332:SF5">
    <property type="entry name" value="ASPARTATE BETA-HYDROXYLASE DOMAIN CONTAINING 2"/>
    <property type="match status" value="1"/>
</dbReference>
<dbReference type="GO" id="GO:0051213">
    <property type="term" value="F:dioxygenase activity"/>
    <property type="evidence" value="ECO:0007669"/>
    <property type="project" value="UniProtKB-KW"/>
</dbReference>
<dbReference type="AlphaFoldDB" id="A0A4U6S421"/>
<gene>
    <name evidence="6" type="ORF">FDV58_22590</name>
</gene>
<dbReference type="Pfam" id="PF05118">
    <property type="entry name" value="Asp_Arg_Hydrox"/>
    <property type="match status" value="1"/>
</dbReference>